<evidence type="ECO:0000313" key="2">
    <source>
        <dbReference type="Proteomes" id="UP000095283"/>
    </source>
</evidence>
<accession>A0A1I7WAF4</accession>
<keyword evidence="1" id="KW-0472">Membrane</keyword>
<organism evidence="2 3">
    <name type="scientific">Heterorhabditis bacteriophora</name>
    <name type="common">Entomopathogenic nematode worm</name>
    <dbReference type="NCBI Taxonomy" id="37862"/>
    <lineage>
        <taxon>Eukaryota</taxon>
        <taxon>Metazoa</taxon>
        <taxon>Ecdysozoa</taxon>
        <taxon>Nematoda</taxon>
        <taxon>Chromadorea</taxon>
        <taxon>Rhabditida</taxon>
        <taxon>Rhabditina</taxon>
        <taxon>Rhabditomorpha</taxon>
        <taxon>Strongyloidea</taxon>
        <taxon>Heterorhabditidae</taxon>
        <taxon>Heterorhabditis</taxon>
    </lineage>
</organism>
<sequence length="64" mass="7419">MTISAYGPVATIFLIFFNVPYRKFLSEKLREFGYGNAKLRKATKDKEGSYVMYHSTEEMIKITS</sequence>
<dbReference type="WBParaSite" id="Hba_01661">
    <property type="protein sequence ID" value="Hba_01661"/>
    <property type="gene ID" value="Hba_01661"/>
</dbReference>
<feature type="transmembrane region" description="Helical" evidence="1">
    <location>
        <begin position="6"/>
        <end position="21"/>
    </location>
</feature>
<keyword evidence="1" id="KW-0812">Transmembrane</keyword>
<proteinExistence type="predicted"/>
<protein>
    <submittedName>
        <fullName evidence="3">Complex I-MWFE</fullName>
    </submittedName>
</protein>
<dbReference type="AlphaFoldDB" id="A0A1I7WAF4"/>
<reference evidence="3" key="1">
    <citation type="submission" date="2016-11" db="UniProtKB">
        <authorList>
            <consortium name="WormBaseParasite"/>
        </authorList>
    </citation>
    <scope>IDENTIFICATION</scope>
</reference>
<evidence type="ECO:0000256" key="1">
    <source>
        <dbReference type="SAM" id="Phobius"/>
    </source>
</evidence>
<dbReference type="Proteomes" id="UP000095283">
    <property type="component" value="Unplaced"/>
</dbReference>
<keyword evidence="2" id="KW-1185">Reference proteome</keyword>
<evidence type="ECO:0000313" key="3">
    <source>
        <dbReference type="WBParaSite" id="Hba_01661"/>
    </source>
</evidence>
<keyword evidence="1" id="KW-1133">Transmembrane helix</keyword>
<name>A0A1I7WAF4_HETBA</name>